<comment type="pathway">
    <text evidence="1">Porphyrin-containing compound metabolism; protoporphyrin-IX biosynthesis; coproporphyrinogen-III from 5-aminolevulinate: step 1/4.</text>
</comment>
<comment type="similarity">
    <text evidence="2 14">Belongs to the ALAD family.</text>
</comment>
<proteinExistence type="inferred from homology"/>
<dbReference type="NCBIfam" id="NF006762">
    <property type="entry name" value="PRK09283.1"/>
    <property type="match status" value="1"/>
</dbReference>
<evidence type="ECO:0000256" key="9">
    <source>
        <dbReference type="ARBA" id="ARBA00047651"/>
    </source>
</evidence>
<dbReference type="SUPFAM" id="SSF51569">
    <property type="entry name" value="Aldolase"/>
    <property type="match status" value="1"/>
</dbReference>
<dbReference type="InterPro" id="IPR001731">
    <property type="entry name" value="ALAD"/>
</dbReference>
<accession>H6Q5I0</accession>
<evidence type="ECO:0000256" key="13">
    <source>
        <dbReference type="PIRSR" id="PIRSR001415-5"/>
    </source>
</evidence>
<dbReference type="STRING" id="1142511.WIGMOR_0653"/>
<evidence type="ECO:0000256" key="1">
    <source>
        <dbReference type="ARBA" id="ARBA00004694"/>
    </source>
</evidence>
<keyword evidence="12" id="KW-0479">Metal-binding</keyword>
<dbReference type="EC" id="4.2.1.24" evidence="3"/>
<dbReference type="InterPro" id="IPR013785">
    <property type="entry name" value="Aldolase_TIM"/>
</dbReference>
<dbReference type="eggNOG" id="COG0113">
    <property type="taxonomic scope" value="Bacteria"/>
</dbReference>
<dbReference type="PIRSF" id="PIRSF001415">
    <property type="entry name" value="Porphbilin_synth"/>
    <property type="match status" value="1"/>
</dbReference>
<dbReference type="PANTHER" id="PTHR11458">
    <property type="entry name" value="DELTA-AMINOLEVULINIC ACID DEHYDRATASE"/>
    <property type="match status" value="1"/>
</dbReference>
<evidence type="ECO:0000256" key="8">
    <source>
        <dbReference type="ARBA" id="ARBA00032837"/>
    </source>
</evidence>
<evidence type="ECO:0000313" key="15">
    <source>
        <dbReference type="EMBL" id="AFA41463.1"/>
    </source>
</evidence>
<keyword evidence="16" id="KW-1185">Reference proteome</keyword>
<evidence type="ECO:0000256" key="7">
    <source>
        <dbReference type="ARBA" id="ARBA00023244"/>
    </source>
</evidence>
<dbReference type="UniPathway" id="UPA00251">
    <property type="reaction ID" value="UER00318"/>
</dbReference>
<feature type="binding site" evidence="11">
    <location>
        <position position="318"/>
    </location>
    <ligand>
        <name>5-aminolevulinate</name>
        <dbReference type="ChEBI" id="CHEBI:356416"/>
        <label>2</label>
    </ligand>
</feature>
<sequence length="329" mass="36997">MELITNNHVQFSRLRRLRSKKKVRVLFQETEIKLSDLILPIFVEEDLNHMAPISTMPGIFRIPEKLLSYEIEKYVKSGICSIIVFGISHHLDNEGSNTWNSNSIISRALRICKNVAPEIVLISDMCFCAYTTHGHCGVLDKKNVNNDQTILNLERQAIILASSGADFLAPSASMDGQVQAIRFALDRSGFYETGIISYSTKFKSALYGPFREATYSNLTENRSTYQINPMNRREAIRESLIDVEEGADALIVKPASNFLDIIRDIRERVYLPLIGYQVSGEYSMIKFASKAGAIEEKKIIRESLGSIKRAGADAIITYFALEVAKNSLL</sequence>
<keyword evidence="5" id="KW-0350">Heme biosynthesis</keyword>
<dbReference type="FunFam" id="3.20.20.70:FF:000019">
    <property type="entry name" value="Delta-aminolevulinic acid dehydratase"/>
    <property type="match status" value="1"/>
</dbReference>
<dbReference type="AlphaFoldDB" id="H6Q5I0"/>
<dbReference type="GO" id="GO:0004655">
    <property type="term" value="F:porphobilinogen synthase activity"/>
    <property type="evidence" value="ECO:0007669"/>
    <property type="project" value="UniProtKB-EC"/>
</dbReference>
<evidence type="ECO:0000256" key="12">
    <source>
        <dbReference type="PIRSR" id="PIRSR001415-3"/>
    </source>
</evidence>
<evidence type="ECO:0000256" key="5">
    <source>
        <dbReference type="ARBA" id="ARBA00023133"/>
    </source>
</evidence>
<dbReference type="CDD" id="cd00384">
    <property type="entry name" value="ALAD_PBGS"/>
    <property type="match status" value="1"/>
</dbReference>
<feature type="binding site" evidence="11">
    <location>
        <position position="279"/>
    </location>
    <ligand>
        <name>5-aminolevulinate</name>
        <dbReference type="ChEBI" id="CHEBI:356416"/>
        <label>2</label>
    </ligand>
</feature>
<protein>
    <recommendedName>
        <fullName evidence="4">Delta-aminolevulinic acid dehydratase</fullName>
        <ecNumber evidence="3">4.2.1.24</ecNumber>
    </recommendedName>
    <alternativeName>
        <fullName evidence="8">Porphobilinogen synthase</fullName>
    </alternativeName>
</protein>
<dbReference type="PANTHER" id="PTHR11458:SF1">
    <property type="entry name" value="DELTA-AMINOLEVULINIC ACID DEHYDRATASE"/>
    <property type="match status" value="1"/>
</dbReference>
<evidence type="ECO:0000256" key="10">
    <source>
        <dbReference type="PIRSR" id="PIRSR001415-1"/>
    </source>
</evidence>
<gene>
    <name evidence="15" type="primary">hemB</name>
    <name evidence="15" type="synonym">ncf</name>
    <name evidence="15" type="ORF">WIGMOR_0653</name>
</gene>
<keyword evidence="7" id="KW-0627">Porphyrin biosynthesis</keyword>
<feature type="binding site" evidence="11">
    <location>
        <position position="222"/>
    </location>
    <ligand>
        <name>5-aminolevulinate</name>
        <dbReference type="ChEBI" id="CHEBI:356416"/>
        <label>1</label>
    </ligand>
</feature>
<dbReference type="OrthoDB" id="9805001at2"/>
<feature type="binding site" evidence="12">
    <location>
        <position position="126"/>
    </location>
    <ligand>
        <name>Zn(2+)</name>
        <dbReference type="ChEBI" id="CHEBI:29105"/>
        <note>catalytic</note>
    </ligand>
</feature>
<dbReference type="KEGG" id="wgl:WIGMOR_0653"/>
<evidence type="ECO:0000256" key="11">
    <source>
        <dbReference type="PIRSR" id="PIRSR001415-2"/>
    </source>
</evidence>
<feature type="binding site" evidence="12">
    <location>
        <position position="128"/>
    </location>
    <ligand>
        <name>Zn(2+)</name>
        <dbReference type="ChEBI" id="CHEBI:29105"/>
        <note>catalytic</note>
    </ligand>
</feature>
<feature type="binding site" evidence="12">
    <location>
        <position position="136"/>
    </location>
    <ligand>
        <name>Zn(2+)</name>
        <dbReference type="ChEBI" id="CHEBI:29105"/>
        <note>catalytic</note>
    </ligand>
</feature>
<dbReference type="Proteomes" id="UP000009061">
    <property type="component" value="Chromosome"/>
</dbReference>
<keyword evidence="12" id="KW-0862">Zinc</keyword>
<dbReference type="RefSeq" id="WP_014354401.1">
    <property type="nucleotide sequence ID" value="NC_016893.1"/>
</dbReference>
<feature type="active site" description="Schiff-base intermediate with substrate" evidence="10">
    <location>
        <position position="201"/>
    </location>
</feature>
<evidence type="ECO:0000256" key="6">
    <source>
        <dbReference type="ARBA" id="ARBA00023239"/>
    </source>
</evidence>
<feature type="active site" description="Schiff-base intermediate with substrate" evidence="10">
    <location>
        <position position="253"/>
    </location>
</feature>
<evidence type="ECO:0000256" key="3">
    <source>
        <dbReference type="ARBA" id="ARBA00012053"/>
    </source>
</evidence>
<comment type="catalytic activity">
    <reaction evidence="9">
        <text>2 5-aminolevulinate = porphobilinogen + 2 H2O + H(+)</text>
        <dbReference type="Rhea" id="RHEA:24064"/>
        <dbReference type="ChEBI" id="CHEBI:15377"/>
        <dbReference type="ChEBI" id="CHEBI:15378"/>
        <dbReference type="ChEBI" id="CHEBI:58126"/>
        <dbReference type="ChEBI" id="CHEBI:356416"/>
        <dbReference type="EC" id="4.2.1.24"/>
    </reaction>
</comment>
<feature type="binding site" evidence="11">
    <location>
        <position position="211"/>
    </location>
    <ligand>
        <name>5-aminolevulinate</name>
        <dbReference type="ChEBI" id="CHEBI:356416"/>
        <label>1</label>
    </ligand>
</feature>
<dbReference type="SMART" id="SM01004">
    <property type="entry name" value="ALAD"/>
    <property type="match status" value="1"/>
</dbReference>
<reference evidence="15 16" key="1">
    <citation type="journal article" date="2012" name="MBio">
        <title>Insight into the transmission biology and species-specific functional capabilities of tsetse (Diptera: glossinidae) obligate symbiont wigglesworthia.</title>
        <authorList>
            <person name="Rio R.V."/>
            <person name="Symula R.E."/>
            <person name="Wang J."/>
            <person name="Lohs C."/>
            <person name="Wu Y.N."/>
            <person name="Snyder A.K."/>
            <person name="Bjornson R.D."/>
            <person name="Oshima K."/>
            <person name="Biehl B.S."/>
            <person name="Perna N.T."/>
            <person name="Hattori M."/>
            <person name="Aksoy S."/>
        </authorList>
    </citation>
    <scope>NUCLEOTIDE SEQUENCE [LARGE SCALE GENOMIC DNA]</scope>
    <source>
        <strain evidence="15">WGM</strain>
    </source>
</reference>
<dbReference type="Pfam" id="PF00490">
    <property type="entry name" value="ALAD"/>
    <property type="match status" value="1"/>
</dbReference>
<evidence type="ECO:0000256" key="4">
    <source>
        <dbReference type="ARBA" id="ARBA00020771"/>
    </source>
</evidence>
<evidence type="ECO:0000313" key="16">
    <source>
        <dbReference type="Proteomes" id="UP000009061"/>
    </source>
</evidence>
<dbReference type="GO" id="GO:0006782">
    <property type="term" value="P:protoporphyrinogen IX biosynthetic process"/>
    <property type="evidence" value="ECO:0007669"/>
    <property type="project" value="UniProtKB-UniPathway"/>
</dbReference>
<evidence type="ECO:0000256" key="14">
    <source>
        <dbReference type="RuleBase" id="RU004161"/>
    </source>
</evidence>
<dbReference type="GO" id="GO:0008270">
    <property type="term" value="F:zinc ion binding"/>
    <property type="evidence" value="ECO:0007669"/>
    <property type="project" value="TreeGrafter"/>
</dbReference>
<dbReference type="PRINTS" id="PR00144">
    <property type="entry name" value="DALDHYDRTASE"/>
</dbReference>
<dbReference type="Gene3D" id="3.20.20.70">
    <property type="entry name" value="Aldolase class I"/>
    <property type="match status" value="1"/>
</dbReference>
<dbReference type="GO" id="GO:0005829">
    <property type="term" value="C:cytosol"/>
    <property type="evidence" value="ECO:0007669"/>
    <property type="project" value="TreeGrafter"/>
</dbReference>
<dbReference type="HOGENOM" id="CLU_035731_0_0_6"/>
<keyword evidence="13" id="KW-0460">Magnesium</keyword>
<feature type="binding site" evidence="13">
    <location>
        <position position="238"/>
    </location>
    <ligand>
        <name>Mg(2+)</name>
        <dbReference type="ChEBI" id="CHEBI:18420"/>
    </ligand>
</feature>
<name>H6Q5I0_WIGGL</name>
<dbReference type="EMBL" id="CP003315">
    <property type="protein sequence ID" value="AFA41463.1"/>
    <property type="molecule type" value="Genomic_DNA"/>
</dbReference>
<keyword evidence="6" id="KW-0456">Lyase</keyword>
<organism evidence="15 16">
    <name type="scientific">Wigglesworthia glossinidia endosymbiont of Glossina morsitans morsitans</name>
    <name type="common">Yale colony</name>
    <dbReference type="NCBI Taxonomy" id="1142511"/>
    <lineage>
        <taxon>Bacteria</taxon>
        <taxon>Pseudomonadati</taxon>
        <taxon>Pseudomonadota</taxon>
        <taxon>Gammaproteobacteria</taxon>
        <taxon>Enterobacterales</taxon>
        <taxon>Erwiniaceae</taxon>
        <taxon>Wigglesworthia</taxon>
    </lineage>
</organism>
<evidence type="ECO:0000256" key="2">
    <source>
        <dbReference type="ARBA" id="ARBA00008055"/>
    </source>
</evidence>